<dbReference type="PANTHER" id="PTHR12620">
    <property type="entry name" value="U2 SNRNP AUXILIARY FACTOR, SMALL SUBUNIT"/>
    <property type="match status" value="1"/>
</dbReference>
<feature type="region of interest" description="Disordered" evidence="6">
    <location>
        <begin position="137"/>
        <end position="528"/>
    </location>
</feature>
<feature type="compositionally biased region" description="Basic and acidic residues" evidence="6">
    <location>
        <begin position="186"/>
        <end position="209"/>
    </location>
</feature>
<feature type="compositionally biased region" description="Basic and acidic residues" evidence="6">
    <location>
        <begin position="137"/>
        <end position="146"/>
    </location>
</feature>
<dbReference type="PROSITE" id="PS50103">
    <property type="entry name" value="ZF_C3H1"/>
    <property type="match status" value="1"/>
</dbReference>
<feature type="compositionally biased region" description="Basic and acidic residues" evidence="6">
    <location>
        <begin position="482"/>
        <end position="497"/>
    </location>
</feature>
<keyword evidence="4 5" id="KW-0862">Zinc</keyword>
<dbReference type="GO" id="GO:0089701">
    <property type="term" value="C:U2AF complex"/>
    <property type="evidence" value="ECO:0007669"/>
    <property type="project" value="InterPro"/>
</dbReference>
<feature type="compositionally biased region" description="Basic and acidic residues" evidence="6">
    <location>
        <begin position="513"/>
        <end position="528"/>
    </location>
</feature>
<sequence length="528" mass="61596">MLAYHSLNSRYFAGKQVKCEFISVTRWKVAICGEYMKSRLKTCSHGTACNFIHCFRNPGGDYEWADWDKPPPKYWVEKMTALFGYSDEIGYDNRMDQESLEPLRNSSKMITVDTDRYHSRRLQSREMDCLHGNYSRSHYEENDTRKSAHRHRRTSDGRKQIKIPNEKNCEEDTNSGNNQHRKKRSHDTDSDGDRWKRDGDGDKHHDGPRKSSRYQVKVSEFRDYHGDRKSRSCESGSDGDWSDRDRDRYRGRTRKSSKHRKKVSEILDDHGYSKKRSRTDQSGDRLDEDRDGCTTKSSRYKKKVSEILDDHGHSEKQTCGTDSNGDLLDKDRDGDRQHSRRMKSSGRGNKVHESPDDHWDGKNRTYDSDSSGDWLDRDRDKHHTRTRKLSMHSNEVSGFSDNHGESEKQLKDKFHHRESDLTKRGHSSRRDHSSREASDGDFAVEDLKSDRNDETTSSGRYGQRTGSHGLSSRYNFDGNSDEVSHHESGYDFPEKHQNSKRKFRSDEIYESDSPDRYNGRSKSHDSGC</sequence>
<dbReference type="PRINTS" id="PR01848">
    <property type="entry name" value="U2AUXFACTOR"/>
</dbReference>
<keyword evidence="1 5" id="KW-0479">Metal-binding</keyword>
<feature type="compositionally biased region" description="Polar residues" evidence="6">
    <location>
        <begin position="391"/>
        <end position="400"/>
    </location>
</feature>
<dbReference type="EC" id="2.7.11.22" evidence="8"/>
<feature type="domain" description="C3H1-type" evidence="7">
    <location>
        <begin position="26"/>
        <end position="56"/>
    </location>
</feature>
<feature type="compositionally biased region" description="Basic and acidic residues" evidence="6">
    <location>
        <begin position="303"/>
        <end position="316"/>
    </location>
</feature>
<feature type="compositionally biased region" description="Basic residues" evidence="6">
    <location>
        <begin position="251"/>
        <end position="262"/>
    </location>
</feature>
<evidence type="ECO:0000256" key="5">
    <source>
        <dbReference type="PROSITE-ProRule" id="PRU00723"/>
    </source>
</evidence>
<evidence type="ECO:0000256" key="3">
    <source>
        <dbReference type="ARBA" id="ARBA00022771"/>
    </source>
</evidence>
<accession>A0A5B7C740</accession>
<dbReference type="GO" id="GO:0003723">
    <property type="term" value="F:RNA binding"/>
    <property type="evidence" value="ECO:0007669"/>
    <property type="project" value="InterPro"/>
</dbReference>
<feature type="compositionally biased region" description="Basic and acidic residues" evidence="6">
    <location>
        <begin position="350"/>
        <end position="367"/>
    </location>
</feature>
<evidence type="ECO:0000259" key="7">
    <source>
        <dbReference type="PROSITE" id="PS50103"/>
    </source>
</evidence>
<dbReference type="EC" id="2.7.11.23" evidence="8"/>
<feature type="compositionally biased region" description="Polar residues" evidence="6">
    <location>
        <begin position="455"/>
        <end position="478"/>
    </location>
</feature>
<dbReference type="GO" id="GO:0004693">
    <property type="term" value="F:cyclin-dependent protein serine/threonine kinase activity"/>
    <property type="evidence" value="ECO:0007669"/>
    <property type="project" value="UniProtKB-EC"/>
</dbReference>
<evidence type="ECO:0000256" key="4">
    <source>
        <dbReference type="ARBA" id="ARBA00022833"/>
    </source>
</evidence>
<feature type="compositionally biased region" description="Basic and acidic residues" evidence="6">
    <location>
        <begin position="154"/>
        <end position="170"/>
    </location>
</feature>
<keyword evidence="8" id="KW-0808">Transferase</keyword>
<dbReference type="GO" id="GO:0008270">
    <property type="term" value="F:zinc ion binding"/>
    <property type="evidence" value="ECO:0007669"/>
    <property type="project" value="UniProtKB-KW"/>
</dbReference>
<dbReference type="GO" id="GO:0008353">
    <property type="term" value="F:RNA polymerase II CTD heptapeptide repeat kinase activity"/>
    <property type="evidence" value="ECO:0007669"/>
    <property type="project" value="UniProtKB-EC"/>
</dbReference>
<evidence type="ECO:0000256" key="2">
    <source>
        <dbReference type="ARBA" id="ARBA00022737"/>
    </source>
</evidence>
<dbReference type="GO" id="GO:0000398">
    <property type="term" value="P:mRNA splicing, via spliceosome"/>
    <property type="evidence" value="ECO:0007669"/>
    <property type="project" value="InterPro"/>
</dbReference>
<dbReference type="AlphaFoldDB" id="A0A5B7C740"/>
<dbReference type="InterPro" id="IPR009145">
    <property type="entry name" value="U2AF_small"/>
</dbReference>
<organism evidence="8">
    <name type="scientific">Davidia involucrata</name>
    <name type="common">Dove tree</name>
    <dbReference type="NCBI Taxonomy" id="16924"/>
    <lineage>
        <taxon>Eukaryota</taxon>
        <taxon>Viridiplantae</taxon>
        <taxon>Streptophyta</taxon>
        <taxon>Embryophyta</taxon>
        <taxon>Tracheophyta</taxon>
        <taxon>Spermatophyta</taxon>
        <taxon>Magnoliopsida</taxon>
        <taxon>eudicotyledons</taxon>
        <taxon>Gunneridae</taxon>
        <taxon>Pentapetalae</taxon>
        <taxon>asterids</taxon>
        <taxon>Cornales</taxon>
        <taxon>Nyssaceae</taxon>
        <taxon>Davidia</taxon>
    </lineage>
</organism>
<evidence type="ECO:0000256" key="1">
    <source>
        <dbReference type="ARBA" id="ARBA00022723"/>
    </source>
</evidence>
<feature type="compositionally biased region" description="Basic and acidic residues" evidence="6">
    <location>
        <begin position="402"/>
        <end position="438"/>
    </location>
</feature>
<evidence type="ECO:0000256" key="6">
    <source>
        <dbReference type="SAM" id="MobiDB-lite"/>
    </source>
</evidence>
<dbReference type="InterPro" id="IPR000571">
    <property type="entry name" value="Znf_CCCH"/>
</dbReference>
<keyword evidence="2" id="KW-0677">Repeat</keyword>
<keyword evidence="3 5" id="KW-0863">Zinc-finger</keyword>
<feature type="compositionally biased region" description="Basic and acidic residues" evidence="6">
    <location>
        <begin position="263"/>
        <end position="293"/>
    </location>
</feature>
<gene>
    <name evidence="8" type="ORF">Din_044674</name>
</gene>
<feature type="compositionally biased region" description="Basic and acidic residues" evidence="6">
    <location>
        <begin position="327"/>
        <end position="337"/>
    </location>
</feature>
<feature type="compositionally biased region" description="Basic and acidic residues" evidence="6">
    <location>
        <begin position="241"/>
        <end position="250"/>
    </location>
</feature>
<evidence type="ECO:0000313" key="8">
    <source>
        <dbReference type="EMBL" id="MPA75233.1"/>
    </source>
</evidence>
<reference evidence="8" key="1">
    <citation type="submission" date="2019-08" db="EMBL/GenBank/DDBJ databases">
        <title>Reference gene set and small RNA set construction with multiple tissues from Davidia involucrata Baill.</title>
        <authorList>
            <person name="Yang H."/>
            <person name="Zhou C."/>
            <person name="Li G."/>
            <person name="Wang J."/>
            <person name="Gao P."/>
            <person name="Wang M."/>
            <person name="Wang R."/>
            <person name="Zhao Y."/>
        </authorList>
    </citation>
    <scope>NUCLEOTIDE SEQUENCE</scope>
    <source>
        <tissue evidence="8">Mixed with DoveR01_LX</tissue>
    </source>
</reference>
<feature type="zinc finger region" description="C3H1-type" evidence="5">
    <location>
        <begin position="26"/>
        <end position="56"/>
    </location>
</feature>
<feature type="compositionally biased region" description="Basic and acidic residues" evidence="6">
    <location>
        <begin position="219"/>
        <end position="232"/>
    </location>
</feature>
<protein>
    <submittedName>
        <fullName evidence="8">Putative zinc finger CCCH domain-containing protein 5</fullName>
        <ecNumber evidence="8">2.7.11.22</ecNumber>
        <ecNumber evidence="8">2.7.11.23</ecNumber>
    </submittedName>
</protein>
<proteinExistence type="predicted"/>
<name>A0A5B7C740_DAVIN</name>
<feature type="compositionally biased region" description="Basic and acidic residues" evidence="6">
    <location>
        <begin position="445"/>
        <end position="454"/>
    </location>
</feature>
<dbReference type="EMBL" id="GHES01044674">
    <property type="protein sequence ID" value="MPA75233.1"/>
    <property type="molecule type" value="Transcribed_RNA"/>
</dbReference>